<organism evidence="1 2">
    <name type="scientific">Rhizobium phage RHph_I1_9</name>
    <dbReference type="NCBI Taxonomy" id="2509729"/>
    <lineage>
        <taxon>Viruses</taxon>
        <taxon>Duplodnaviria</taxon>
        <taxon>Heunggongvirae</taxon>
        <taxon>Uroviricota</taxon>
        <taxon>Caudoviricetes</taxon>
        <taxon>Pootjesviridae</taxon>
        <taxon>Staniewskivirinae</taxon>
        <taxon>Trinifflemingvirus</taxon>
        <taxon>Trinifflemingvirus I19</taxon>
    </lineage>
</organism>
<sequence>MILYDKTKTEPLFTFEIKLEYQKVVDKFLVIIFELDDTGDRLLRSIYDIIQIDSRNPTALRDVAALIWHRVDHGDVVHIQDEWEFGRARSPAGKIFKALQQALQGVNQ</sequence>
<dbReference type="Proteomes" id="UP000615696">
    <property type="component" value="Segment"/>
</dbReference>
<protein>
    <submittedName>
        <fullName evidence="1">Uncharacterized protein</fullName>
    </submittedName>
</protein>
<name>A0A7S5R9R1_9CAUD</name>
<evidence type="ECO:0000313" key="2">
    <source>
        <dbReference type="Proteomes" id="UP000615696"/>
    </source>
</evidence>
<keyword evidence="2" id="KW-1185">Reference proteome</keyword>
<accession>A0A7S5R9R1</accession>
<reference evidence="1 2" key="1">
    <citation type="submission" date="2020-01" db="EMBL/GenBank/DDBJ databases">
        <title>Patterns of diversity and host range of bacteriophage communities associated with bean-nodulatin bacteria.</title>
        <authorList>
            <person name="Vann Cauwenberghe J."/>
            <person name="Santamaria R.I."/>
            <person name="Bustos P."/>
            <person name="Juarez S."/>
            <person name="Gonzalez V."/>
        </authorList>
    </citation>
    <scope>NUCLEOTIDE SEQUENCE [LARGE SCALE GENOMIC DNA]</scope>
    <source>
        <strain evidence="2">RHph</strain>
    </source>
</reference>
<proteinExistence type="predicted"/>
<gene>
    <name evidence="1" type="ORF">EVC04_121</name>
</gene>
<evidence type="ECO:0000313" key="1">
    <source>
        <dbReference type="EMBL" id="QIG73558.1"/>
    </source>
</evidence>
<dbReference type="EMBL" id="MN988532">
    <property type="protein sequence ID" value="QIG73558.1"/>
    <property type="molecule type" value="Genomic_DNA"/>
</dbReference>